<keyword evidence="2" id="KW-1185">Reference proteome</keyword>
<name>A0ABV4TDP6_9FLAO</name>
<comment type="caution">
    <text evidence="1">The sequence shown here is derived from an EMBL/GenBank/DDBJ whole genome shotgun (WGS) entry which is preliminary data.</text>
</comment>
<organism evidence="1 2">
    <name type="scientific">Flavobacterium zubiriense</name>
    <dbReference type="NCBI Taxonomy" id="3138075"/>
    <lineage>
        <taxon>Bacteria</taxon>
        <taxon>Pseudomonadati</taxon>
        <taxon>Bacteroidota</taxon>
        <taxon>Flavobacteriia</taxon>
        <taxon>Flavobacteriales</taxon>
        <taxon>Flavobacteriaceae</taxon>
        <taxon>Flavobacterium</taxon>
    </lineage>
</organism>
<dbReference type="Proteomes" id="UP001574169">
    <property type="component" value="Unassembled WGS sequence"/>
</dbReference>
<accession>A0ABV4TDP6</accession>
<proteinExistence type="predicted"/>
<dbReference type="EMBL" id="JBCFQL010000006">
    <property type="protein sequence ID" value="MFA9191179.1"/>
    <property type="molecule type" value="Genomic_DNA"/>
</dbReference>
<dbReference type="PROSITE" id="PS51257">
    <property type="entry name" value="PROKAR_LIPOPROTEIN"/>
    <property type="match status" value="1"/>
</dbReference>
<evidence type="ECO:0000313" key="1">
    <source>
        <dbReference type="EMBL" id="MFA9191179.1"/>
    </source>
</evidence>
<sequence>MKNFKTKKSIGFLTLTILVTMVGCKDKAVEKEVIVMPASTTESTTIIEKEASPADTTNTTSITLDNKGLKVEAEKVDVKIGN</sequence>
<reference evidence="1 2" key="1">
    <citation type="submission" date="2024-04" db="EMBL/GenBank/DDBJ databases">
        <title>New Clade of Flavobacterium.</title>
        <authorList>
            <person name="Matos L."/>
            <person name="Proenca D.N."/>
            <person name="Fransisco R.M."/>
            <person name="Chung A.P."/>
            <person name="Maccario L."/>
            <person name="Sorensen S.J."/>
            <person name="Morais P.V."/>
        </authorList>
    </citation>
    <scope>NUCLEOTIDE SEQUENCE [LARGE SCALE GENOMIC DNA]</scope>
    <source>
        <strain evidence="1 2">FZUC8N2.13</strain>
    </source>
</reference>
<evidence type="ECO:0000313" key="2">
    <source>
        <dbReference type="Proteomes" id="UP001574169"/>
    </source>
</evidence>
<protein>
    <submittedName>
        <fullName evidence="1">Uncharacterized protein</fullName>
    </submittedName>
</protein>
<gene>
    <name evidence="1" type="ORF">AAGV28_07335</name>
</gene>
<dbReference type="RefSeq" id="WP_373406172.1">
    <property type="nucleotide sequence ID" value="NZ_JBCFQL010000006.1"/>
</dbReference>